<feature type="compositionally biased region" description="Pro residues" evidence="13">
    <location>
        <begin position="698"/>
        <end position="707"/>
    </location>
</feature>
<keyword evidence="5 11" id="KW-0808">Transferase</keyword>
<comment type="subcellular location">
    <subcellularLocation>
        <location evidence="1 11">Nucleus</location>
    </subcellularLocation>
</comment>
<protein>
    <recommendedName>
        <fullName evidence="3 11">Histone-lysine N-methyltransferase, H3 lysine-79 specific</fullName>
        <ecNumber evidence="2 11">2.1.1.360</ecNumber>
    </recommendedName>
    <alternativeName>
        <fullName evidence="9 11">Histone H3-K79 methyltransferase</fullName>
    </alternativeName>
</protein>
<keyword evidence="7 11" id="KW-0156">Chromatin regulator</keyword>
<evidence type="ECO:0000256" key="10">
    <source>
        <dbReference type="ARBA" id="ARBA00047770"/>
    </source>
</evidence>
<dbReference type="GO" id="GO:0140956">
    <property type="term" value="F:histone H3K79 trimethyltransferase activity"/>
    <property type="evidence" value="ECO:0007669"/>
    <property type="project" value="UniProtKB-EC"/>
</dbReference>
<dbReference type="GO" id="GO:0005634">
    <property type="term" value="C:nucleus"/>
    <property type="evidence" value="ECO:0007669"/>
    <property type="project" value="UniProtKB-SubCell"/>
</dbReference>
<dbReference type="PROSITE" id="PS51569">
    <property type="entry name" value="DOT1"/>
    <property type="match status" value="1"/>
</dbReference>
<dbReference type="GO" id="GO:0032259">
    <property type="term" value="P:methylation"/>
    <property type="evidence" value="ECO:0007669"/>
    <property type="project" value="UniProtKB-KW"/>
</dbReference>
<dbReference type="PANTHER" id="PTHR21451">
    <property type="entry name" value="HISTONE H3 METHYLTRANSFERASE"/>
    <property type="match status" value="1"/>
</dbReference>
<keyword evidence="12" id="KW-0175">Coiled coil</keyword>
<evidence type="ECO:0000256" key="4">
    <source>
        <dbReference type="ARBA" id="ARBA00022603"/>
    </source>
</evidence>
<feature type="region of interest" description="Disordered" evidence="13">
    <location>
        <begin position="691"/>
        <end position="786"/>
    </location>
</feature>
<evidence type="ECO:0000256" key="12">
    <source>
        <dbReference type="SAM" id="Coils"/>
    </source>
</evidence>
<evidence type="ECO:0000256" key="7">
    <source>
        <dbReference type="ARBA" id="ARBA00022853"/>
    </source>
</evidence>
<sequence length="840" mass="93530">MVEVYEVIIKSPAGAPDETFRLIKCADDQIKDENRELYDCLNFILFDVKELSENKILLNAFASVTWTSWKSVSAYCELYNSCISGLRDKWAETGFVPEFYNRRAKTHQLKYILANCYNRAIEDPDKLNQYPPFSPQVYGETSFELISQMIETVSIGSEDTFIDLGSGVGQVVLQVAASCDVKFSYGIEKADYPAHCAVLLDKEFRRWMAFYGKKYQPYVLEQGDFLSDECTEKIVSSTVIFANNFAFGPEVDHQLKLRFANLKEGAKVIASKAFCSLNFRITDRKLDDIGSIMHVTCLNPIHDAVSWTDKPFSYYVHTIDRSSLEQYFARLKNPRLKNGDQNGAKKERRSRASAATTNSTEASQAGSTTSSVSESNSSQKPQGRRRKSKKMMKSRSDLLPSAAGSCGSPHCTPDGFCASSSSLSSSSCDQSEDCSRSSSASTTHAGEEDAGLVKPLSCLRLPNCEPTLSSAPVSRNPSLRARRLHCSTSGNHSHHRDGLIKSSSSCDVAASSSSTTCAPNKCPGNADTALGALHRRTVKNFEDAGEQRGDPSLPYADQPVPLALSQHLELTKQVFMQHFSQMRTPEYAERVRAELERERLRQTQLLEHASELEGTIKQMHAHGFELLTAFTKKLGFLVTSPTAFFSEARKLIKQHRDLEDKIAELRAEISRLSETNKDLARRYQAEAAHLQQELQRAGPPPLLPTPPDEYYSRHHHHHHHHHHHSRSKRQRPPRLVPETDSVMPSPRVTRVSDSPPPPSLAAYPPPPNLSPVTKPTSNPLPQRSDLTSNMISNSYLASGVPLLPVRKRHYLSKIDEGGGGLEQCAPHADPTPPLKAPRIF</sequence>
<dbReference type="InterPro" id="IPR025789">
    <property type="entry name" value="DOT1_dom"/>
</dbReference>
<evidence type="ECO:0000259" key="14">
    <source>
        <dbReference type="PROSITE" id="PS51569"/>
    </source>
</evidence>
<dbReference type="Gene3D" id="1.10.260.60">
    <property type="match status" value="1"/>
</dbReference>
<dbReference type="EC" id="2.1.1.360" evidence="2 11"/>
<keyword evidence="4 11" id="KW-0489">Methyltransferase</keyword>
<feature type="compositionally biased region" description="Basic residues" evidence="13">
    <location>
        <begin position="713"/>
        <end position="732"/>
    </location>
</feature>
<feature type="region of interest" description="Disordered" evidence="13">
    <location>
        <begin position="335"/>
        <end position="408"/>
    </location>
</feature>
<feature type="compositionally biased region" description="Basic residues" evidence="13">
    <location>
        <begin position="382"/>
        <end position="393"/>
    </location>
</feature>
<comment type="miscellaneous">
    <text evidence="11">In contrast to other lysine histone methyltransferases, it does not contain a SET domain, suggesting the existence of another mechanism for methylation of lysine residues of histones.</text>
</comment>
<comment type="catalytic activity">
    <reaction evidence="10 11">
        <text>L-lysyl(79)-[histone H3] + 3 S-adenosyl-L-methionine = N(6),N(6),N(6)-trimethyl-L-lysyl(79)-[histone H3] + 3 S-adenosyl-L-homocysteine + 3 H(+)</text>
        <dbReference type="Rhea" id="RHEA:60328"/>
        <dbReference type="Rhea" id="RHEA-COMP:15549"/>
        <dbReference type="Rhea" id="RHEA-COMP:15552"/>
        <dbReference type="ChEBI" id="CHEBI:15378"/>
        <dbReference type="ChEBI" id="CHEBI:29969"/>
        <dbReference type="ChEBI" id="CHEBI:57856"/>
        <dbReference type="ChEBI" id="CHEBI:59789"/>
        <dbReference type="ChEBI" id="CHEBI:61961"/>
        <dbReference type="EC" id="2.1.1.360"/>
    </reaction>
</comment>
<dbReference type="Gene3D" id="3.40.50.150">
    <property type="entry name" value="Vaccinia Virus protein VP39"/>
    <property type="match status" value="1"/>
</dbReference>
<evidence type="ECO:0000256" key="13">
    <source>
        <dbReference type="SAM" id="MobiDB-lite"/>
    </source>
</evidence>
<evidence type="ECO:0000256" key="5">
    <source>
        <dbReference type="ARBA" id="ARBA00022679"/>
    </source>
</evidence>
<dbReference type="Pfam" id="PF08123">
    <property type="entry name" value="DOT1"/>
    <property type="match status" value="1"/>
</dbReference>
<evidence type="ECO:0000256" key="11">
    <source>
        <dbReference type="RuleBase" id="RU271113"/>
    </source>
</evidence>
<dbReference type="InterPro" id="IPR030445">
    <property type="entry name" value="H3-K79_meTrfase"/>
</dbReference>
<dbReference type="PANTHER" id="PTHR21451:SF0">
    <property type="entry name" value="HISTONE-LYSINE N-METHYLTRANSFERASE, H3 LYSINE-79 SPECIFIC"/>
    <property type="match status" value="1"/>
</dbReference>
<dbReference type="SUPFAM" id="SSF53335">
    <property type="entry name" value="S-adenosyl-L-methionine-dependent methyltransferases"/>
    <property type="match status" value="1"/>
</dbReference>
<accession>A0A5K3EVH7</accession>
<feature type="domain" description="DOT1" evidence="14">
    <location>
        <begin position="5"/>
        <end position="332"/>
    </location>
</feature>
<feature type="compositionally biased region" description="Pro residues" evidence="13">
    <location>
        <begin position="754"/>
        <end position="769"/>
    </location>
</feature>
<dbReference type="AlphaFoldDB" id="A0A5K3EVH7"/>
<feature type="compositionally biased region" description="Low complexity" evidence="13">
    <location>
        <begin position="352"/>
        <end position="379"/>
    </location>
</feature>
<evidence type="ECO:0000256" key="3">
    <source>
        <dbReference type="ARBA" id="ARBA00020987"/>
    </source>
</evidence>
<evidence type="ECO:0000256" key="6">
    <source>
        <dbReference type="ARBA" id="ARBA00022691"/>
    </source>
</evidence>
<dbReference type="GO" id="GO:0000077">
    <property type="term" value="P:DNA damage checkpoint signaling"/>
    <property type="evidence" value="ECO:0007669"/>
    <property type="project" value="TreeGrafter"/>
</dbReference>
<feature type="region of interest" description="Disordered" evidence="13">
    <location>
        <begin position="818"/>
        <end position="840"/>
    </location>
</feature>
<dbReference type="WBParaSite" id="MCU_003437-RC">
    <property type="protein sequence ID" value="MCU_003437-RC"/>
    <property type="gene ID" value="MCU_003437"/>
</dbReference>
<dbReference type="FunFam" id="3.40.50.150:FF:000033">
    <property type="entry name" value="Histone-lysine N-methyltransferase, H3 lysine-79 specific"/>
    <property type="match status" value="1"/>
</dbReference>
<keyword evidence="6 11" id="KW-0949">S-adenosyl-L-methionine</keyword>
<dbReference type="GO" id="GO:0006281">
    <property type="term" value="P:DNA repair"/>
    <property type="evidence" value="ECO:0007669"/>
    <property type="project" value="TreeGrafter"/>
</dbReference>
<proteinExistence type="inferred from homology"/>
<feature type="coiled-coil region" evidence="12">
    <location>
        <begin position="648"/>
        <end position="682"/>
    </location>
</feature>
<evidence type="ECO:0000256" key="2">
    <source>
        <dbReference type="ARBA" id="ARBA00012190"/>
    </source>
</evidence>
<feature type="compositionally biased region" description="Polar residues" evidence="13">
    <location>
        <begin position="773"/>
        <end position="786"/>
    </location>
</feature>
<name>A0A5K3EVH7_MESCO</name>
<reference evidence="15" key="1">
    <citation type="submission" date="2019-11" db="UniProtKB">
        <authorList>
            <consortium name="WormBaseParasite"/>
        </authorList>
    </citation>
    <scope>IDENTIFICATION</scope>
</reference>
<organism evidence="15">
    <name type="scientific">Mesocestoides corti</name>
    <name type="common">Flatworm</name>
    <dbReference type="NCBI Taxonomy" id="53468"/>
    <lineage>
        <taxon>Eukaryota</taxon>
        <taxon>Metazoa</taxon>
        <taxon>Spiralia</taxon>
        <taxon>Lophotrochozoa</taxon>
        <taxon>Platyhelminthes</taxon>
        <taxon>Cestoda</taxon>
        <taxon>Eucestoda</taxon>
        <taxon>Cyclophyllidea</taxon>
        <taxon>Mesocestoididae</taxon>
        <taxon>Mesocestoides</taxon>
    </lineage>
</organism>
<keyword evidence="8 11" id="KW-0539">Nucleus</keyword>
<comment type="similarity">
    <text evidence="11">Belongs to the class I-like SAM-binding methyltransferase superfamily. DOT1 family.</text>
</comment>
<feature type="compositionally biased region" description="Pro residues" evidence="13">
    <location>
        <begin position="829"/>
        <end position="840"/>
    </location>
</feature>
<evidence type="ECO:0000256" key="9">
    <source>
        <dbReference type="ARBA" id="ARBA00029821"/>
    </source>
</evidence>
<evidence type="ECO:0000256" key="1">
    <source>
        <dbReference type="ARBA" id="ARBA00004123"/>
    </source>
</evidence>
<dbReference type="InterPro" id="IPR029063">
    <property type="entry name" value="SAM-dependent_MTases_sf"/>
</dbReference>
<evidence type="ECO:0000256" key="8">
    <source>
        <dbReference type="ARBA" id="ARBA00023242"/>
    </source>
</evidence>
<comment type="function">
    <text evidence="11">Histone methyltransferase that specifically trimethylates histone H3 to form H3K79me3. This methylation is required for telomere silencing and for the pachytene checkpoint during the meiotic cell cycle by allowing the recruitment of RAD9 to double strand breaks. Nucleosomes are preferred as substrate compared to free histone.</text>
</comment>
<evidence type="ECO:0000313" key="15">
    <source>
        <dbReference type="WBParaSite" id="MCU_003437-RC"/>
    </source>
</evidence>